<evidence type="ECO:0008006" key="3">
    <source>
        <dbReference type="Google" id="ProtNLM"/>
    </source>
</evidence>
<reference evidence="1 2" key="1">
    <citation type="submission" date="2016-11" db="EMBL/GenBank/DDBJ databases">
        <authorList>
            <person name="Jaros S."/>
            <person name="Januszkiewicz K."/>
            <person name="Wedrychowicz H."/>
        </authorList>
    </citation>
    <scope>NUCLEOTIDE SEQUENCE [LARGE SCALE GENOMIC DNA]</scope>
    <source>
        <strain evidence="1 2">GAS86</strain>
    </source>
</reference>
<dbReference type="EMBL" id="FSRM01000002">
    <property type="protein sequence ID" value="SIO55211.1"/>
    <property type="molecule type" value="Genomic_DNA"/>
</dbReference>
<evidence type="ECO:0000313" key="1">
    <source>
        <dbReference type="EMBL" id="SIO55211.1"/>
    </source>
</evidence>
<gene>
    <name evidence="1" type="ORF">SAMN05444168_7044</name>
</gene>
<dbReference type="Proteomes" id="UP000184693">
    <property type="component" value="Unassembled WGS sequence"/>
</dbReference>
<protein>
    <recommendedName>
        <fullName evidence="3">Fis family transcriptional regulator</fullName>
    </recommendedName>
</protein>
<organism evidence="1 2">
    <name type="scientific">Paraburkholderia phenazinium</name>
    <dbReference type="NCBI Taxonomy" id="60549"/>
    <lineage>
        <taxon>Bacteria</taxon>
        <taxon>Pseudomonadati</taxon>
        <taxon>Pseudomonadota</taxon>
        <taxon>Betaproteobacteria</taxon>
        <taxon>Burkholderiales</taxon>
        <taxon>Burkholderiaceae</taxon>
        <taxon>Paraburkholderia</taxon>
    </lineage>
</organism>
<accession>A0A1N6KF79</accession>
<proteinExistence type="predicted"/>
<dbReference type="AlphaFoldDB" id="A0A1N6KF79"/>
<evidence type="ECO:0000313" key="2">
    <source>
        <dbReference type="Proteomes" id="UP000184693"/>
    </source>
</evidence>
<name>A0A1N6KF79_9BURK</name>
<sequence>MNKRKHPALRGSRGKSAAKAMLLPLTVQSIRERSLRSHLALEALRAGSGNGHLLSELIHVLYVAWYLQEAGFGTADATLYTHAEQALERSAARATGADVWHLEDAEAHALERLLALHDQQLQETPVKVIQDVHKRLARFAQSDRIAPWQKNGPVISR</sequence>